<dbReference type="NCBIfam" id="TIGR01842">
    <property type="entry name" value="type_I_sec_PrtD"/>
    <property type="match status" value="1"/>
</dbReference>
<dbReference type="Pfam" id="PF00005">
    <property type="entry name" value="ABC_tran"/>
    <property type="match status" value="1"/>
</dbReference>
<protein>
    <submittedName>
        <fullName evidence="10">Type I secretion system permease/ATPase</fullName>
    </submittedName>
</protein>
<dbReference type="CDD" id="cd03246">
    <property type="entry name" value="ABCC_Protease_Secretion"/>
    <property type="match status" value="1"/>
</dbReference>
<feature type="transmembrane region" description="Helical" evidence="7">
    <location>
        <begin position="54"/>
        <end position="74"/>
    </location>
</feature>
<evidence type="ECO:0000256" key="1">
    <source>
        <dbReference type="ARBA" id="ARBA00004651"/>
    </source>
</evidence>
<feature type="domain" description="ABC transporter" evidence="8">
    <location>
        <begin position="330"/>
        <end position="562"/>
    </location>
</feature>
<dbReference type="EMBL" id="JAHZSS010000005">
    <property type="protein sequence ID" value="MBW8190641.1"/>
    <property type="molecule type" value="Genomic_DNA"/>
</dbReference>
<dbReference type="InterPro" id="IPR027417">
    <property type="entry name" value="P-loop_NTPase"/>
</dbReference>
<feature type="transmembrane region" description="Helical" evidence="7">
    <location>
        <begin position="20"/>
        <end position="42"/>
    </location>
</feature>
<evidence type="ECO:0000313" key="11">
    <source>
        <dbReference type="Proteomes" id="UP001166251"/>
    </source>
</evidence>
<dbReference type="Gene3D" id="3.40.50.300">
    <property type="entry name" value="P-loop containing nucleotide triphosphate hydrolases"/>
    <property type="match status" value="1"/>
</dbReference>
<dbReference type="Proteomes" id="UP001166251">
    <property type="component" value="Unassembled WGS sequence"/>
</dbReference>
<dbReference type="PROSITE" id="PS00211">
    <property type="entry name" value="ABC_TRANSPORTER_1"/>
    <property type="match status" value="1"/>
</dbReference>
<comment type="caution">
    <text evidence="10">The sequence shown here is derived from an EMBL/GenBank/DDBJ whole genome shotgun (WGS) entry which is preliminary data.</text>
</comment>
<dbReference type="SUPFAM" id="SSF90123">
    <property type="entry name" value="ABC transporter transmembrane region"/>
    <property type="match status" value="1"/>
</dbReference>
<dbReference type="Gene3D" id="1.20.1560.10">
    <property type="entry name" value="ABC transporter type 1, transmembrane domain"/>
    <property type="match status" value="1"/>
</dbReference>
<dbReference type="RefSeq" id="WP_220103327.1">
    <property type="nucleotide sequence ID" value="NZ_JAHZSS010000005.1"/>
</dbReference>
<keyword evidence="6 7" id="KW-0472">Membrane</keyword>
<dbReference type="InterPro" id="IPR039421">
    <property type="entry name" value="Type_1_exporter"/>
</dbReference>
<keyword evidence="4" id="KW-0067">ATP-binding</keyword>
<name>A0ABS7EE69_9GAMM</name>
<dbReference type="InterPro" id="IPR036640">
    <property type="entry name" value="ABC1_TM_sf"/>
</dbReference>
<dbReference type="InterPro" id="IPR003593">
    <property type="entry name" value="AAA+_ATPase"/>
</dbReference>
<evidence type="ECO:0000259" key="8">
    <source>
        <dbReference type="PROSITE" id="PS50893"/>
    </source>
</evidence>
<dbReference type="InterPro" id="IPR017871">
    <property type="entry name" value="ABC_transporter-like_CS"/>
</dbReference>
<gene>
    <name evidence="10" type="ORF">K0504_06285</name>
</gene>
<evidence type="ECO:0000259" key="9">
    <source>
        <dbReference type="PROSITE" id="PS50929"/>
    </source>
</evidence>
<accession>A0ABS7EE69</accession>
<dbReference type="PROSITE" id="PS50929">
    <property type="entry name" value="ABC_TM1F"/>
    <property type="match status" value="1"/>
</dbReference>
<comment type="subcellular location">
    <subcellularLocation>
        <location evidence="1">Cell membrane</location>
        <topology evidence="1">Multi-pass membrane protein</topology>
    </subcellularLocation>
</comment>
<keyword evidence="3" id="KW-0547">Nucleotide-binding</keyword>
<dbReference type="PROSITE" id="PS50893">
    <property type="entry name" value="ABC_TRANSPORTER_2"/>
    <property type="match status" value="1"/>
</dbReference>
<dbReference type="PANTHER" id="PTHR43394">
    <property type="entry name" value="ATP-DEPENDENT PERMEASE MDL1, MITOCHONDRIAL"/>
    <property type="match status" value="1"/>
</dbReference>
<keyword evidence="5 7" id="KW-1133">Transmembrane helix</keyword>
<dbReference type="SMART" id="SM00382">
    <property type="entry name" value="AAA"/>
    <property type="match status" value="1"/>
</dbReference>
<evidence type="ECO:0000256" key="5">
    <source>
        <dbReference type="ARBA" id="ARBA00022989"/>
    </source>
</evidence>
<evidence type="ECO:0000313" key="10">
    <source>
        <dbReference type="EMBL" id="MBW8190641.1"/>
    </source>
</evidence>
<evidence type="ECO:0000256" key="2">
    <source>
        <dbReference type="ARBA" id="ARBA00022692"/>
    </source>
</evidence>
<proteinExistence type="predicted"/>
<evidence type="ECO:0000256" key="6">
    <source>
        <dbReference type="ARBA" id="ARBA00023136"/>
    </source>
</evidence>
<dbReference type="InterPro" id="IPR011527">
    <property type="entry name" value="ABC1_TM_dom"/>
</dbReference>
<evidence type="ECO:0000256" key="7">
    <source>
        <dbReference type="SAM" id="Phobius"/>
    </source>
</evidence>
<feature type="domain" description="ABC transmembrane type-1" evidence="9">
    <location>
        <begin position="21"/>
        <end position="300"/>
    </location>
</feature>
<sequence>MATSEQSKVEAAFGNCRSALWGVASISLVINLLMLTGPLFMLQVYDRVLTGRSVATLIALTAIMIILYVFFGVLDAVRTKSLMRIGRKFTWSIEKISFITSTCLPSGLDAKNKRTQEPVSELERIGRFLSSPGPGAIFDLPWLPFYLGIIFLFHPLLGFVALAGAFIMCVLIGLNELSTRKYSERVSGLAVQRRIMLEDTRRHGEAAIAMGMLGGLASKWNQLTEQLAGQQEANTTLGANFSALTKTFRFFLQSSVLAIGAYLALLQEITAGMIIAATVLTSRAMSPIEQAITHWRSFVSARLAYKNLQSILDSSSEQDKTDLPSPNSSLSLEDVVVRAPDFEQAIVNRVSFKLSRGDVLGVIGPSASGKSSLARAIVGVWPTAQGKIKLDGAELAQWHQSELGRHIGYLPQDIQLFQGSVAENIVRFKDDVRTETMIEAAQLAGAHELILDLPNGYDTKVGIGGVALSGGQRQRIAFARALYGEPFLIVLDEPNSNLDADGEAALTKAILELKQRGKIVIVIAHRPSAITAVDQLAVLREGNLVAFGPKSDVLKASMSKTA</sequence>
<keyword evidence="2 7" id="KW-0812">Transmembrane</keyword>
<evidence type="ECO:0000256" key="4">
    <source>
        <dbReference type="ARBA" id="ARBA00022840"/>
    </source>
</evidence>
<dbReference type="PANTHER" id="PTHR43394:SF1">
    <property type="entry name" value="ATP-BINDING CASSETTE SUB-FAMILY B MEMBER 10, MITOCHONDRIAL"/>
    <property type="match status" value="1"/>
</dbReference>
<dbReference type="SUPFAM" id="SSF52540">
    <property type="entry name" value="P-loop containing nucleoside triphosphate hydrolases"/>
    <property type="match status" value="1"/>
</dbReference>
<organism evidence="10 11">
    <name type="scientific">Neiella holothuriorum</name>
    <dbReference type="NCBI Taxonomy" id="2870530"/>
    <lineage>
        <taxon>Bacteria</taxon>
        <taxon>Pseudomonadati</taxon>
        <taxon>Pseudomonadota</taxon>
        <taxon>Gammaproteobacteria</taxon>
        <taxon>Alteromonadales</taxon>
        <taxon>Echinimonadaceae</taxon>
        <taxon>Neiella</taxon>
    </lineage>
</organism>
<dbReference type="InterPro" id="IPR010128">
    <property type="entry name" value="ATPase_T1SS_PrtD-like"/>
</dbReference>
<evidence type="ECO:0000256" key="3">
    <source>
        <dbReference type="ARBA" id="ARBA00022741"/>
    </source>
</evidence>
<dbReference type="InterPro" id="IPR003439">
    <property type="entry name" value="ABC_transporter-like_ATP-bd"/>
</dbReference>
<reference evidence="10" key="1">
    <citation type="submission" date="2021-07" db="EMBL/GenBank/DDBJ databases">
        <title>Neiella marina sp. nov., isolated from the intestinal content of sea cucumber Apostichopus japonicus.</title>
        <authorList>
            <person name="Bai X."/>
        </authorList>
    </citation>
    <scope>NUCLEOTIDE SEQUENCE</scope>
    <source>
        <strain evidence="10">126</strain>
    </source>
</reference>
<keyword evidence="11" id="KW-1185">Reference proteome</keyword>
<feature type="transmembrane region" description="Helical" evidence="7">
    <location>
        <begin position="145"/>
        <end position="174"/>
    </location>
</feature>